<dbReference type="HOGENOM" id="CLU_1841421_0_0_9"/>
<sequence>MNKKTKCMDHKGISYGSITEMCDAYDVSPTLYLKRIERGWTIQKSLEGKQPYFSRGGVDYYSQKEVCEAFSIHPNSFRLKLKKGYSIDDIVDRVSYRVEDHLGNGYANEAAMCAEYGVKVSTYRARIRKGLSKEEALTK</sequence>
<dbReference type="EMBL" id="CP001813">
    <property type="protein sequence ID" value="ADL36425.1"/>
    <property type="molecule type" value="Genomic_DNA"/>
</dbReference>
<evidence type="ECO:0000313" key="2">
    <source>
        <dbReference type="Proteomes" id="UP000001299"/>
    </source>
</evidence>
<keyword evidence="1" id="KW-0614">Plasmid</keyword>
<protein>
    <submittedName>
        <fullName evidence="1">Uncharacterized protein</fullName>
    </submittedName>
</protein>
<dbReference type="eggNOG" id="ENOG50303SJ">
    <property type="taxonomic scope" value="Bacteria"/>
</dbReference>
<geneLocation type="plasmid" evidence="1 2">
    <name>pCY186</name>
</geneLocation>
<reference evidence="1 2" key="1">
    <citation type="journal article" date="2010" name="PLoS ONE">
        <title>The glycobiome of the rumen bacterium Butyrivibrio proteoclasticus B316(T) highlights adaptation to a polysaccharide-rich environment.</title>
        <authorList>
            <person name="Kelly W.J."/>
            <person name="Leahy S.C."/>
            <person name="Altermann E."/>
            <person name="Yeoman C.J."/>
            <person name="Dunne J.C."/>
            <person name="Kong Z."/>
            <person name="Pacheco D.M."/>
            <person name="Li D."/>
            <person name="Noel S.J."/>
            <person name="Moon C.D."/>
            <person name="Cookson A.L."/>
            <person name="Attwood G.T."/>
        </authorList>
    </citation>
    <scope>NUCLEOTIDE SEQUENCE [LARGE SCALE GENOMIC DNA]</scope>
    <source>
        <strain evidence="2">ATCC 51982 / DSM 14932 / B316</strain>
        <plasmid evidence="2">Plasmid pCY186</plasmid>
    </source>
</reference>
<keyword evidence="2" id="KW-1185">Reference proteome</keyword>
<dbReference type="KEGG" id="bpb:bpr_IV060"/>
<accession>E0S4U3</accession>
<name>E0S4U3_BUTPB</name>
<dbReference type="RefSeq" id="WP_013283073.1">
    <property type="nucleotide sequence ID" value="NC_014390.1"/>
</dbReference>
<dbReference type="AlphaFoldDB" id="E0S4U3"/>
<organism evidence="1 2">
    <name type="scientific">Butyrivibrio proteoclasticus (strain ATCC 51982 / DSM 14932 / B316)</name>
    <name type="common">Clostridium proteoclasticum</name>
    <dbReference type="NCBI Taxonomy" id="515622"/>
    <lineage>
        <taxon>Bacteria</taxon>
        <taxon>Bacillati</taxon>
        <taxon>Bacillota</taxon>
        <taxon>Clostridia</taxon>
        <taxon>Lachnospirales</taxon>
        <taxon>Lachnospiraceae</taxon>
        <taxon>Butyrivibrio</taxon>
    </lineage>
</organism>
<dbReference type="Proteomes" id="UP000001299">
    <property type="component" value="Plasmid pCY186"/>
</dbReference>
<evidence type="ECO:0000313" key="1">
    <source>
        <dbReference type="EMBL" id="ADL36425.1"/>
    </source>
</evidence>
<gene>
    <name evidence="1" type="ordered locus">bpr_IV060</name>
</gene>
<proteinExistence type="predicted"/>